<evidence type="ECO:0000256" key="7">
    <source>
        <dbReference type="ARBA" id="ARBA00022824"/>
    </source>
</evidence>
<dbReference type="InterPro" id="IPR009580">
    <property type="entry name" value="GPI_biosynthesis_protein_Pig-F"/>
</dbReference>
<dbReference type="OrthoDB" id="17366at2759"/>
<dbReference type="FunCoup" id="G8JRC8">
    <property type="interactions" value="147"/>
</dbReference>
<evidence type="ECO:0000256" key="2">
    <source>
        <dbReference type="ARBA" id="ARBA00004687"/>
    </source>
</evidence>
<evidence type="ECO:0000256" key="5">
    <source>
        <dbReference type="ARBA" id="ARBA00022502"/>
    </source>
</evidence>
<dbReference type="UniPathway" id="UPA00196"/>
<comment type="subcellular location">
    <subcellularLocation>
        <location evidence="1">Endoplasmic reticulum membrane</location>
        <topology evidence="1">Multi-pass membrane protein</topology>
    </subcellularLocation>
</comment>
<comment type="similarity">
    <text evidence="3">Belongs to the PIGF family.</text>
</comment>
<keyword evidence="7" id="KW-0256">Endoplasmic reticulum</keyword>
<gene>
    <name evidence="11" type="ordered locus">Ecym_3198</name>
</gene>
<feature type="transmembrane region" description="Helical" evidence="10">
    <location>
        <begin position="139"/>
        <end position="157"/>
    </location>
</feature>
<dbReference type="HOGENOM" id="CLU_111662_0_0_1"/>
<dbReference type="Pfam" id="PF06699">
    <property type="entry name" value="PIG-F"/>
    <property type="match status" value="1"/>
</dbReference>
<feature type="transmembrane region" description="Helical" evidence="10">
    <location>
        <begin position="194"/>
        <end position="214"/>
    </location>
</feature>
<keyword evidence="5" id="KW-0337">GPI-anchor biosynthesis</keyword>
<keyword evidence="9 10" id="KW-0472">Membrane</keyword>
<dbReference type="InParanoid" id="G8JRC8"/>
<dbReference type="GeneID" id="11468767"/>
<dbReference type="STRING" id="931890.G8JRC8"/>
<evidence type="ECO:0000256" key="1">
    <source>
        <dbReference type="ARBA" id="ARBA00004477"/>
    </source>
</evidence>
<dbReference type="eggNOG" id="KOG3144">
    <property type="taxonomic scope" value="Eukaryota"/>
</dbReference>
<dbReference type="Proteomes" id="UP000006790">
    <property type="component" value="Chromosome 3"/>
</dbReference>
<evidence type="ECO:0000256" key="8">
    <source>
        <dbReference type="ARBA" id="ARBA00022989"/>
    </source>
</evidence>
<name>G8JRC8_ERECY</name>
<evidence type="ECO:0000313" key="11">
    <source>
        <dbReference type="EMBL" id="AET38697.1"/>
    </source>
</evidence>
<feature type="transmembrane region" description="Helical" evidence="10">
    <location>
        <begin position="105"/>
        <end position="127"/>
    </location>
</feature>
<feature type="transmembrane region" description="Helical" evidence="10">
    <location>
        <begin position="169"/>
        <end position="188"/>
    </location>
</feature>
<dbReference type="EMBL" id="CP002499">
    <property type="protein sequence ID" value="AET38697.1"/>
    <property type="molecule type" value="Genomic_DNA"/>
</dbReference>
<keyword evidence="12" id="KW-1185">Reference proteome</keyword>
<dbReference type="KEGG" id="erc:Ecym_3198"/>
<proteinExistence type="inferred from homology"/>
<evidence type="ECO:0000256" key="9">
    <source>
        <dbReference type="ARBA" id="ARBA00023136"/>
    </source>
</evidence>
<dbReference type="GO" id="GO:0006506">
    <property type="term" value="P:GPI anchor biosynthetic process"/>
    <property type="evidence" value="ECO:0007669"/>
    <property type="project" value="UniProtKB-UniPathway"/>
</dbReference>
<comment type="pathway">
    <text evidence="2">Glycolipid biosynthesis; glycosylphosphatidylinositol-anchor biosynthesis.</text>
</comment>
<dbReference type="AlphaFoldDB" id="G8JRC8"/>
<evidence type="ECO:0000313" key="12">
    <source>
        <dbReference type="Proteomes" id="UP000006790"/>
    </source>
</evidence>
<evidence type="ECO:0000256" key="10">
    <source>
        <dbReference type="SAM" id="Phobius"/>
    </source>
</evidence>
<evidence type="ECO:0000256" key="6">
    <source>
        <dbReference type="ARBA" id="ARBA00022692"/>
    </source>
</evidence>
<dbReference type="RefSeq" id="XP_003645514.1">
    <property type="nucleotide sequence ID" value="XM_003645466.1"/>
</dbReference>
<evidence type="ECO:0000256" key="3">
    <source>
        <dbReference type="ARBA" id="ARBA00007978"/>
    </source>
</evidence>
<keyword evidence="6 10" id="KW-0812">Transmembrane</keyword>
<protein>
    <recommendedName>
        <fullName evidence="4">Glycosylphosphatidylinositol anchor biosynthesis protein 11</fullName>
    </recommendedName>
</protein>
<organism evidence="11 12">
    <name type="scientific">Eremothecium cymbalariae (strain CBS 270.75 / DBVPG 7215 / KCTC 17166 / NRRL Y-17582)</name>
    <name type="common">Yeast</name>
    <dbReference type="NCBI Taxonomy" id="931890"/>
    <lineage>
        <taxon>Eukaryota</taxon>
        <taxon>Fungi</taxon>
        <taxon>Dikarya</taxon>
        <taxon>Ascomycota</taxon>
        <taxon>Saccharomycotina</taxon>
        <taxon>Saccharomycetes</taxon>
        <taxon>Saccharomycetales</taxon>
        <taxon>Saccharomycetaceae</taxon>
        <taxon>Eremothecium</taxon>
    </lineage>
</organism>
<reference evidence="12" key="1">
    <citation type="journal article" date="2012" name="G3 (Bethesda)">
        <title>Pichia sorbitophila, an interspecies yeast hybrid reveals early steps of genome resolution following polyploidization.</title>
        <authorList>
            <person name="Leh Louis V."/>
            <person name="Despons L."/>
            <person name="Friedrich A."/>
            <person name="Martin T."/>
            <person name="Durrens P."/>
            <person name="Casaregola S."/>
            <person name="Neuveglise C."/>
            <person name="Fairhead C."/>
            <person name="Marck C."/>
            <person name="Cruz J.A."/>
            <person name="Straub M.L."/>
            <person name="Kugler V."/>
            <person name="Sacerdot C."/>
            <person name="Uzunov Z."/>
            <person name="Thierry A."/>
            <person name="Weiss S."/>
            <person name="Bleykasten C."/>
            <person name="De Montigny J."/>
            <person name="Jacques N."/>
            <person name="Jung P."/>
            <person name="Lemaire M."/>
            <person name="Mallet S."/>
            <person name="Morel G."/>
            <person name="Richard G.F."/>
            <person name="Sarkar A."/>
            <person name="Savel G."/>
            <person name="Schacherer J."/>
            <person name="Seret M.L."/>
            <person name="Talla E."/>
            <person name="Samson G."/>
            <person name="Jubin C."/>
            <person name="Poulain J."/>
            <person name="Vacherie B."/>
            <person name="Barbe V."/>
            <person name="Pelletier E."/>
            <person name="Sherman D.J."/>
            <person name="Westhof E."/>
            <person name="Weissenbach J."/>
            <person name="Baret P.V."/>
            <person name="Wincker P."/>
            <person name="Gaillardin C."/>
            <person name="Dujon B."/>
            <person name="Souciet J.L."/>
        </authorList>
    </citation>
    <scope>NUCLEOTIDE SEQUENCE [LARGE SCALE GENOMIC DNA]</scope>
    <source>
        <strain evidence="12">CBS 270.75 / DBVPG 7215 / KCTC 17166 / NRRL Y-17582</strain>
    </source>
</reference>
<accession>G8JRC8</accession>
<keyword evidence="8 10" id="KW-1133">Transmembrane helix</keyword>
<dbReference type="OMA" id="FNCDFKV"/>
<dbReference type="GO" id="GO:0005789">
    <property type="term" value="C:endoplasmic reticulum membrane"/>
    <property type="evidence" value="ECO:0007669"/>
    <property type="project" value="UniProtKB-SubCell"/>
</dbReference>
<evidence type="ECO:0000256" key="4">
    <source>
        <dbReference type="ARBA" id="ARBA00020927"/>
    </source>
</evidence>
<sequence>MVVKKRQTVKKKFVSFSDDDVLSRANRSTKSNTHYDSPPVYVRRTPLTIPIHLPVLCYWFAKCSKDYDIVRALWYLAPSQLLYLVLQFNRCTVYGNKIIKTNHSLLLVSAGTTFLLTIPCMLFIILFGAPISELLKKTWLLSLHCCVLAYPAIYSVYNSDFKVGYFKKYFISIAIGCWISCVVIPLDWDRPWQAWPTPIVIGGYIGAFFGYTFGSFL</sequence>
<dbReference type="GO" id="GO:0051377">
    <property type="term" value="F:mannose-ethanolamine phosphotransferase activity"/>
    <property type="evidence" value="ECO:0007669"/>
    <property type="project" value="EnsemblFungi"/>
</dbReference>